<accession>A0A822B5P2</accession>
<dbReference type="AlphaFoldDB" id="A0A822B5P2"/>
<comment type="caution">
    <text evidence="1">The sequence shown here is derived from an EMBL/GenBank/DDBJ whole genome shotgun (WGS) entry which is preliminary data.</text>
</comment>
<organism evidence="1 2">
    <name type="scientific">Rotaria socialis</name>
    <dbReference type="NCBI Taxonomy" id="392032"/>
    <lineage>
        <taxon>Eukaryota</taxon>
        <taxon>Metazoa</taxon>
        <taxon>Spiralia</taxon>
        <taxon>Gnathifera</taxon>
        <taxon>Rotifera</taxon>
        <taxon>Eurotatoria</taxon>
        <taxon>Bdelloidea</taxon>
        <taxon>Philodinida</taxon>
        <taxon>Philodinidae</taxon>
        <taxon>Rotaria</taxon>
    </lineage>
</organism>
<feature type="non-terminal residue" evidence="1">
    <location>
        <position position="1"/>
    </location>
</feature>
<protein>
    <submittedName>
        <fullName evidence="1">Uncharacterized protein</fullName>
    </submittedName>
</protein>
<reference evidence="1" key="1">
    <citation type="submission" date="2021-02" db="EMBL/GenBank/DDBJ databases">
        <authorList>
            <person name="Nowell W R."/>
        </authorList>
    </citation>
    <scope>NUCLEOTIDE SEQUENCE</scope>
</reference>
<evidence type="ECO:0000313" key="1">
    <source>
        <dbReference type="EMBL" id="CAF5002422.1"/>
    </source>
</evidence>
<sequence length="61" mass="7289">PKFVILRNIDSPRKRSSDPVAWFFEGLSIGYPPIYLTKKKLKMIQYQCKTMRIEPQHHKLD</sequence>
<gene>
    <name evidence="1" type="ORF">UJA718_LOCUS50262</name>
</gene>
<dbReference type="EMBL" id="CAJOBP010111141">
    <property type="protein sequence ID" value="CAF5002422.1"/>
    <property type="molecule type" value="Genomic_DNA"/>
</dbReference>
<name>A0A822B5P2_9BILA</name>
<dbReference type="Proteomes" id="UP000663873">
    <property type="component" value="Unassembled WGS sequence"/>
</dbReference>
<proteinExistence type="predicted"/>
<keyword evidence="2" id="KW-1185">Reference proteome</keyword>
<evidence type="ECO:0000313" key="2">
    <source>
        <dbReference type="Proteomes" id="UP000663873"/>
    </source>
</evidence>